<dbReference type="Proteomes" id="UP000271548">
    <property type="component" value="Unassembled WGS sequence"/>
</dbReference>
<dbReference type="GO" id="GO:0003677">
    <property type="term" value="F:DNA binding"/>
    <property type="evidence" value="ECO:0007669"/>
    <property type="project" value="InterPro"/>
</dbReference>
<keyword evidence="3" id="KW-1185">Reference proteome</keyword>
<dbReference type="SUPFAM" id="SSF82607">
    <property type="entry name" value="YbaB-like"/>
    <property type="match status" value="1"/>
</dbReference>
<dbReference type="EMBL" id="RAZS01000023">
    <property type="protein sequence ID" value="RKN13159.1"/>
    <property type="molecule type" value="Genomic_DNA"/>
</dbReference>
<gene>
    <name evidence="2" type="ORF">D7044_24005</name>
    <name evidence="1" type="ORF">D7147_31985</name>
</gene>
<dbReference type="OrthoDB" id="9886476at2"/>
<dbReference type="InterPro" id="IPR036894">
    <property type="entry name" value="YbaB-like_sf"/>
</dbReference>
<evidence type="ECO:0000313" key="2">
    <source>
        <dbReference type="EMBL" id="RKN29253.1"/>
    </source>
</evidence>
<dbReference type="EMBL" id="RAZT01000012">
    <property type="protein sequence ID" value="RKN29253.1"/>
    <property type="molecule type" value="Genomic_DNA"/>
</dbReference>
<dbReference type="AlphaFoldDB" id="A0A3A9XXX5"/>
<protein>
    <recommendedName>
        <fullName evidence="5">YbaB/EbfC family DNA-binding protein</fullName>
    </recommendedName>
</protein>
<evidence type="ECO:0000313" key="3">
    <source>
        <dbReference type="Proteomes" id="UP000271548"/>
    </source>
</evidence>
<evidence type="ECO:0000313" key="1">
    <source>
        <dbReference type="EMBL" id="RKN13159.1"/>
    </source>
</evidence>
<organism evidence="2 4">
    <name type="scientific">Micromonospora musae</name>
    <dbReference type="NCBI Taxonomy" id="1894970"/>
    <lineage>
        <taxon>Bacteria</taxon>
        <taxon>Bacillati</taxon>
        <taxon>Actinomycetota</taxon>
        <taxon>Actinomycetes</taxon>
        <taxon>Micromonosporales</taxon>
        <taxon>Micromonosporaceae</taxon>
        <taxon>Micromonospora</taxon>
    </lineage>
</organism>
<comment type="caution">
    <text evidence="2">The sequence shown here is derived from an EMBL/GenBank/DDBJ whole genome shotgun (WGS) entry which is preliminary data.</text>
</comment>
<reference evidence="3 4" key="1">
    <citation type="submission" date="2018-09" db="EMBL/GenBank/DDBJ databases">
        <title>Micromonospora sp. nov. MS1-9, isolated from a root of Musa sp.</title>
        <authorList>
            <person name="Kuncharoen N."/>
            <person name="Kudo T."/>
            <person name="Ohkuma M."/>
            <person name="Yuki M."/>
            <person name="Tanasupawat S."/>
        </authorList>
    </citation>
    <scope>NUCLEOTIDE SEQUENCE [LARGE SCALE GENOMIC DNA]</scope>
    <source>
        <strain evidence="2 4">MS1-9</strain>
        <strain evidence="1 3">NGC1-4</strain>
    </source>
</reference>
<dbReference type="Gene3D" id="3.30.1310.10">
    <property type="entry name" value="Nucleoid-associated protein YbaB-like domain"/>
    <property type="match status" value="1"/>
</dbReference>
<proteinExistence type="predicted"/>
<sequence>MHEIIESGVTAADAAGYVEATIRPDGRLAALRIDPRAMYDLTAAELAGACIEAIQRACSARADTTHHTA</sequence>
<accession>A0A3A9XXX5</accession>
<dbReference type="RefSeq" id="WP_120684449.1">
    <property type="nucleotide sequence ID" value="NZ_RAZS01000023.1"/>
</dbReference>
<evidence type="ECO:0000313" key="4">
    <source>
        <dbReference type="Proteomes" id="UP000275865"/>
    </source>
</evidence>
<name>A0A3A9XXX5_9ACTN</name>
<evidence type="ECO:0008006" key="5">
    <source>
        <dbReference type="Google" id="ProtNLM"/>
    </source>
</evidence>
<dbReference type="Proteomes" id="UP000275865">
    <property type="component" value="Unassembled WGS sequence"/>
</dbReference>